<comment type="caution">
    <text evidence="2">The sequence shown here is derived from an EMBL/GenBank/DDBJ whole genome shotgun (WGS) entry which is preliminary data.</text>
</comment>
<feature type="signal peptide" evidence="1">
    <location>
        <begin position="1"/>
        <end position="18"/>
    </location>
</feature>
<proteinExistence type="predicted"/>
<protein>
    <recommendedName>
        <fullName evidence="4">Glycine-rich protein</fullName>
    </recommendedName>
</protein>
<evidence type="ECO:0000256" key="1">
    <source>
        <dbReference type="SAM" id="SignalP"/>
    </source>
</evidence>
<dbReference type="Proteomes" id="UP001139721">
    <property type="component" value="Unassembled WGS sequence"/>
</dbReference>
<accession>A0A9X2ID32</accession>
<feature type="chain" id="PRO_5040770537" description="Glycine-rich protein" evidence="1">
    <location>
        <begin position="19"/>
        <end position="107"/>
    </location>
</feature>
<name>A0A9X2ID32_9GAMM</name>
<evidence type="ECO:0000313" key="3">
    <source>
        <dbReference type="Proteomes" id="UP001139721"/>
    </source>
</evidence>
<dbReference type="RefSeq" id="WP_250424045.1">
    <property type="nucleotide sequence ID" value="NZ_JAJKBJ010000010.1"/>
</dbReference>
<organism evidence="2 3">
    <name type="scientific">Legionella maioricensis</name>
    <dbReference type="NCBI Taxonomy" id="2896528"/>
    <lineage>
        <taxon>Bacteria</taxon>
        <taxon>Pseudomonadati</taxon>
        <taxon>Pseudomonadota</taxon>
        <taxon>Gammaproteobacteria</taxon>
        <taxon>Legionellales</taxon>
        <taxon>Legionellaceae</taxon>
        <taxon>Legionella</taxon>
    </lineage>
</organism>
<evidence type="ECO:0008006" key="4">
    <source>
        <dbReference type="Google" id="ProtNLM"/>
    </source>
</evidence>
<sequence>MKKIILSCVIASSTLGLSSCVTETVYSPGYNSNYVYSTASYPSYGYGNYYGVGWYGGRGWRHNNWYGARSWNTGWHGAGWRGTGWRNTAWRGGWHGGWHGGGGWHRR</sequence>
<dbReference type="EMBL" id="JAJKBJ010000010">
    <property type="protein sequence ID" value="MCL9684353.1"/>
    <property type="molecule type" value="Genomic_DNA"/>
</dbReference>
<dbReference type="PROSITE" id="PS51257">
    <property type="entry name" value="PROKAR_LIPOPROTEIN"/>
    <property type="match status" value="1"/>
</dbReference>
<keyword evidence="3" id="KW-1185">Reference proteome</keyword>
<gene>
    <name evidence="2" type="ORF">LOX96_09630</name>
</gene>
<keyword evidence="1" id="KW-0732">Signal</keyword>
<reference evidence="2" key="1">
    <citation type="submission" date="2021-11" db="EMBL/GenBank/DDBJ databases">
        <title>Legionella maioricencis sp. nov., a new species isolated from hot water samples in Mallorca.</title>
        <authorList>
            <person name="Crespi S."/>
            <person name="Drasar V."/>
            <person name="Salva-Serra F."/>
            <person name="Jaen-Luchoro D."/>
            <person name="Pineiro-Iglesias B."/>
            <person name="Aliaga F."/>
            <person name="Fernandez-Juarez V."/>
            <person name="Coll G."/>
            <person name="Moore E.R.B."/>
            <person name="Bennasar-Figueras A."/>
        </authorList>
    </citation>
    <scope>NUCLEOTIDE SEQUENCE</scope>
    <source>
        <strain evidence="2">HCPI-6</strain>
    </source>
</reference>
<dbReference type="AlphaFoldDB" id="A0A9X2ID32"/>
<evidence type="ECO:0000313" key="2">
    <source>
        <dbReference type="EMBL" id="MCL9684353.1"/>
    </source>
</evidence>